<organism evidence="2 3">
    <name type="scientific">Deinococcus gobiensis (strain DSM 21396 / JCM 16679 / CGMCC 1.7299 / I-0)</name>
    <dbReference type="NCBI Taxonomy" id="745776"/>
    <lineage>
        <taxon>Bacteria</taxon>
        <taxon>Thermotogati</taxon>
        <taxon>Deinococcota</taxon>
        <taxon>Deinococci</taxon>
        <taxon>Deinococcales</taxon>
        <taxon>Deinococcaceae</taxon>
        <taxon>Deinococcus</taxon>
    </lineage>
</organism>
<evidence type="ECO:0000256" key="1">
    <source>
        <dbReference type="SAM" id="MobiDB-lite"/>
    </source>
</evidence>
<keyword evidence="3" id="KW-1185">Reference proteome</keyword>
<sequence length="39" mass="4559">MHKVWVVSPPAQRSRAAGSQVWPQQLREYQEHQVTRSCP</sequence>
<reference evidence="2 3" key="1">
    <citation type="journal article" date="2012" name="PLoS ONE">
        <title>Genome sequence and transcriptome analysis of the radioresistant bacterium Deinococcus gobiensis: insights into the extreme environmental adaptations.</title>
        <authorList>
            <person name="Yuan M."/>
            <person name="Chen M."/>
            <person name="Zhang W."/>
            <person name="Lu W."/>
            <person name="Wang J."/>
            <person name="Yang M."/>
            <person name="Zhao P."/>
            <person name="Tang R."/>
            <person name="Li X."/>
            <person name="Hao Y."/>
            <person name="Zhou Z."/>
            <person name="Zhan Y."/>
            <person name="Yu H."/>
            <person name="Teng C."/>
            <person name="Yan Y."/>
            <person name="Ping S."/>
            <person name="Wang Y."/>
            <person name="Lin M."/>
        </authorList>
    </citation>
    <scope>NUCLEOTIDE SEQUENCE [LARGE SCALE GENOMIC DNA]</scope>
    <source>
        <strain evidence="3">DSM 21396 / JCM 16679 / CGMCC 1.7299 / I-0</strain>
        <plasmid evidence="2">P5</plasmid>
    </source>
</reference>
<dbReference type="AlphaFoldDB" id="H8H3Q4"/>
<dbReference type="HOGENOM" id="CLU_3308433_0_0_0"/>
<gene>
    <name evidence="2" type="ordered locus">DGo_PE0007</name>
</gene>
<geneLocation type="plasmid" evidence="2 3">
    <name>P5</name>
</geneLocation>
<protein>
    <submittedName>
        <fullName evidence="2">Uncharacterized protein</fullName>
    </submittedName>
</protein>
<feature type="region of interest" description="Disordered" evidence="1">
    <location>
        <begin position="1"/>
        <end position="22"/>
    </location>
</feature>
<dbReference type="Proteomes" id="UP000007575">
    <property type="component" value="Plasmid P5"/>
</dbReference>
<dbReference type="KEGG" id="dgo:DGo_PE0007"/>
<name>H8H3Q4_DEIGI</name>
<evidence type="ECO:0000313" key="2">
    <source>
        <dbReference type="EMBL" id="AFD28151.1"/>
    </source>
</evidence>
<evidence type="ECO:0000313" key="3">
    <source>
        <dbReference type="Proteomes" id="UP000007575"/>
    </source>
</evidence>
<accession>H8H3Q4</accession>
<proteinExistence type="predicted"/>
<keyword evidence="2" id="KW-0614">Plasmid</keyword>
<dbReference type="EMBL" id="CP002196">
    <property type="protein sequence ID" value="AFD28151.1"/>
    <property type="molecule type" value="Genomic_DNA"/>
</dbReference>